<dbReference type="Pfam" id="PF01494">
    <property type="entry name" value="FAD_binding_3"/>
    <property type="match status" value="1"/>
</dbReference>
<keyword evidence="3" id="KW-1185">Reference proteome</keyword>
<feature type="domain" description="FAD-binding" evidence="1">
    <location>
        <begin position="3"/>
        <end position="334"/>
    </location>
</feature>
<reference evidence="2 3" key="1">
    <citation type="submission" date="2020-08" db="EMBL/GenBank/DDBJ databases">
        <title>Sequencing the genomes of 1000 actinobacteria strains.</title>
        <authorList>
            <person name="Klenk H.-P."/>
        </authorList>
    </citation>
    <scope>NUCLEOTIDE SEQUENCE [LARGE SCALE GENOMIC DNA]</scope>
    <source>
        <strain evidence="2 3">DSM 46659</strain>
    </source>
</reference>
<dbReference type="GO" id="GO:0071949">
    <property type="term" value="F:FAD binding"/>
    <property type="evidence" value="ECO:0007669"/>
    <property type="project" value="InterPro"/>
</dbReference>
<dbReference type="InterPro" id="IPR051704">
    <property type="entry name" value="FAD_aromatic-hydroxylase"/>
</dbReference>
<dbReference type="PRINTS" id="PR00420">
    <property type="entry name" value="RNGMNOXGNASE"/>
</dbReference>
<comment type="caution">
    <text evidence="2">The sequence shown here is derived from an EMBL/GenBank/DDBJ whole genome shotgun (WGS) entry which is preliminary data.</text>
</comment>
<dbReference type="SUPFAM" id="SSF51905">
    <property type="entry name" value="FAD/NAD(P)-binding domain"/>
    <property type="match status" value="1"/>
</dbReference>
<dbReference type="PANTHER" id="PTHR46865">
    <property type="entry name" value="OXIDOREDUCTASE-RELATED"/>
    <property type="match status" value="1"/>
</dbReference>
<dbReference type="Gene3D" id="3.50.50.60">
    <property type="entry name" value="FAD/NAD(P)-binding domain"/>
    <property type="match status" value="1"/>
</dbReference>
<dbReference type="RefSeq" id="WP_184079231.1">
    <property type="nucleotide sequence ID" value="NZ_JACHDS010000001.1"/>
</dbReference>
<evidence type="ECO:0000313" key="3">
    <source>
        <dbReference type="Proteomes" id="UP000546642"/>
    </source>
</evidence>
<dbReference type="InterPro" id="IPR036188">
    <property type="entry name" value="FAD/NAD-bd_sf"/>
</dbReference>
<proteinExistence type="predicted"/>
<evidence type="ECO:0000313" key="2">
    <source>
        <dbReference type="EMBL" id="MBB6174901.1"/>
    </source>
</evidence>
<organism evidence="2 3">
    <name type="scientific">Nocardiopsis mwathae</name>
    <dbReference type="NCBI Taxonomy" id="1472723"/>
    <lineage>
        <taxon>Bacteria</taxon>
        <taxon>Bacillati</taxon>
        <taxon>Actinomycetota</taxon>
        <taxon>Actinomycetes</taxon>
        <taxon>Streptosporangiales</taxon>
        <taxon>Nocardiopsidaceae</taxon>
        <taxon>Nocardiopsis</taxon>
    </lineage>
</organism>
<dbReference type="AlphaFoldDB" id="A0A7W9YNS1"/>
<dbReference type="Proteomes" id="UP000546642">
    <property type="component" value="Unassembled WGS sequence"/>
</dbReference>
<dbReference type="EMBL" id="JACHDS010000001">
    <property type="protein sequence ID" value="MBB6174901.1"/>
    <property type="molecule type" value="Genomic_DNA"/>
</dbReference>
<protein>
    <submittedName>
        <fullName evidence="2">2-polyprenyl-6-methoxyphenol hydroxylase-like FAD-dependent oxidoreductase</fullName>
    </submittedName>
</protein>
<accession>A0A7W9YNS1</accession>
<dbReference type="PANTHER" id="PTHR46865:SF8">
    <property type="entry name" value="POSSIBLE OXIDOREDUCTASE"/>
    <property type="match status" value="1"/>
</dbReference>
<gene>
    <name evidence="2" type="ORF">HNR23_004961</name>
</gene>
<dbReference type="Gene3D" id="3.30.9.10">
    <property type="entry name" value="D-Amino Acid Oxidase, subunit A, domain 2"/>
    <property type="match status" value="1"/>
</dbReference>
<evidence type="ECO:0000259" key="1">
    <source>
        <dbReference type="Pfam" id="PF01494"/>
    </source>
</evidence>
<dbReference type="InterPro" id="IPR002938">
    <property type="entry name" value="FAD-bd"/>
</dbReference>
<name>A0A7W9YNS1_9ACTN</name>
<sequence length="388" mass="43276">MRAVICGAGIAGLALANRLRHHGWEVHVAERAPGPRPQGYMIDFFGPGFDALTAMGLQPRLRERAGPVEEFRYIDDRGRATVSVDYSLFSKALNGAVVSIMRPELEKLLRETVTDHIDLRYGTTVEWIDDTRVGLSDGAAFDADLVVGADGVHSRVRELAFGPQDDYVRYLGMQTAAYVFTDPWMFERVRGRFVLTETLDRQMGFYGLDEGRVAVFAVHRTGDPTLPEDPRAALRRTHAGLGELAERALEHCPPPDRMYYDQVAQIDMPRWTEGRVVLLGDAAHAVSLIAGQGASLGVAGAYLLAERLRAAVPVPEALADYERRWRPVTTDIQRAARDRVTEWFLPTTATKLLLRRWGFRAMRLPGLSRVLVGPLFPKHHRPVTELSA</sequence>